<gene>
    <name evidence="1" type="ORF">B0188_05520</name>
</gene>
<evidence type="ECO:0000313" key="1">
    <source>
        <dbReference type="EMBL" id="OOS04126.1"/>
    </source>
</evidence>
<comment type="caution">
    <text evidence="1">The sequence shown here is derived from an EMBL/GenBank/DDBJ whole genome shotgun (WGS) entry which is preliminary data.</text>
</comment>
<dbReference type="EMBL" id="MUYB01000021">
    <property type="protein sequence ID" value="OOS04126.1"/>
    <property type="molecule type" value="Genomic_DNA"/>
</dbReference>
<protein>
    <submittedName>
        <fullName evidence="1">Uncharacterized protein</fullName>
    </submittedName>
</protein>
<sequence>MFVVCWHKERNWLKVETLEECIRANLDTFAQNSDNGMVLLGAFDNHDQASEFATKLRTMRPFDN</sequence>
<proteinExistence type="predicted"/>
<keyword evidence="2" id="KW-1185">Reference proteome</keyword>
<dbReference type="Proteomes" id="UP000190023">
    <property type="component" value="Unassembled WGS sequence"/>
</dbReference>
<accession>A0A1T0B264</accession>
<dbReference type="AlphaFoldDB" id="A0A1T0B264"/>
<organism evidence="1 2">
    <name type="scientific">[Haemophilus] felis</name>
    <dbReference type="NCBI Taxonomy" id="123822"/>
    <lineage>
        <taxon>Bacteria</taxon>
        <taxon>Pseudomonadati</taxon>
        <taxon>Pseudomonadota</taxon>
        <taxon>Gammaproteobacteria</taxon>
        <taxon>Pasteurellales</taxon>
        <taxon>Pasteurellaceae</taxon>
    </lineage>
</organism>
<name>A0A1T0B264_9PAST</name>
<evidence type="ECO:0000313" key="2">
    <source>
        <dbReference type="Proteomes" id="UP000190023"/>
    </source>
</evidence>
<reference evidence="1 2" key="1">
    <citation type="submission" date="2017-02" db="EMBL/GenBank/DDBJ databases">
        <title>Draft genome sequence of Haemophilus felis CCUG 31170 type strain.</title>
        <authorList>
            <person name="Engstrom-Jakobsson H."/>
            <person name="Salva-Serra F."/>
            <person name="Thorell K."/>
            <person name="Gonzales-Siles L."/>
            <person name="Karlsson R."/>
            <person name="Boulund F."/>
            <person name="Engstrand L."/>
            <person name="Kristiansson E."/>
            <person name="Moore E."/>
        </authorList>
    </citation>
    <scope>NUCLEOTIDE SEQUENCE [LARGE SCALE GENOMIC DNA]</scope>
    <source>
        <strain evidence="1 2">CCUG 31170</strain>
    </source>
</reference>